<protein>
    <recommendedName>
        <fullName evidence="2">Nascent polypeptide-associated complex subunit alpha-like UBA domain-containing protein</fullName>
    </recommendedName>
</protein>
<dbReference type="STRING" id="857340.A0A086TAR5"/>
<dbReference type="Proteomes" id="UP000029964">
    <property type="component" value="Unassembled WGS sequence"/>
</dbReference>
<evidence type="ECO:0000259" key="2">
    <source>
        <dbReference type="Pfam" id="PF19026"/>
    </source>
</evidence>
<comment type="caution">
    <text evidence="3">The sequence shown here is derived from an EMBL/GenBank/DDBJ whole genome shotgun (WGS) entry which is preliminary data.</text>
</comment>
<dbReference type="GO" id="GO:0043066">
    <property type="term" value="P:negative regulation of apoptotic process"/>
    <property type="evidence" value="ECO:0007669"/>
    <property type="project" value="TreeGrafter"/>
</dbReference>
<dbReference type="AlphaFoldDB" id="A0A086TAR5"/>
<dbReference type="HOGENOM" id="CLU_127753_1_0_1"/>
<dbReference type="PANTHER" id="PTHR31184">
    <property type="entry name" value="HUNTINGTIN-INTERACTING PROTEIN K FAMILY MEMBER"/>
    <property type="match status" value="1"/>
</dbReference>
<keyword evidence="4" id="KW-1185">Reference proteome</keyword>
<dbReference type="PANTHER" id="PTHR31184:SF2">
    <property type="entry name" value="HUNTINGTIN-INTERACTING PROTEIN K"/>
    <property type="match status" value="1"/>
</dbReference>
<reference evidence="4" key="1">
    <citation type="journal article" date="2014" name="Genome Announc.">
        <title>Genome sequence and annotation of Acremonium chrysogenum, producer of the beta-lactam antibiotic cephalosporin C.</title>
        <authorList>
            <person name="Terfehr D."/>
            <person name="Dahlmann T.A."/>
            <person name="Specht T."/>
            <person name="Zadra I."/>
            <person name="Kuernsteiner H."/>
            <person name="Kueck U."/>
        </authorList>
    </citation>
    <scope>NUCLEOTIDE SEQUENCE [LARGE SCALE GENOMIC DNA]</scope>
    <source>
        <strain evidence="4">ATCC 11550 / CBS 779.69 / DSM 880 / IAM 14645 / JCM 23072 / IMI 49137</strain>
    </source>
</reference>
<accession>A0A086TAR5</accession>
<feature type="region of interest" description="Disordered" evidence="1">
    <location>
        <begin position="1"/>
        <end position="30"/>
    </location>
</feature>
<proteinExistence type="predicted"/>
<gene>
    <name evidence="3" type="ORF">ACRE_027390</name>
</gene>
<dbReference type="EMBL" id="JPKY01000019">
    <property type="protein sequence ID" value="KFH46447.1"/>
    <property type="molecule type" value="Genomic_DNA"/>
</dbReference>
<sequence length="136" mass="13285">MADKQPPTVVEGATTGDVEDVLPTAKSAEDRKAASALASLDTASAGDEAPDASNVDKDAVTKAMKNLPGGGGGATSGPAAAAAAAAAAPARKTVKVDAADVALLVDQLDMSKPKATELLRAHGGNAVEAMLAYATS</sequence>
<name>A0A086TAR5_HAPC1</name>
<dbReference type="OrthoDB" id="285219at2759"/>
<dbReference type="InterPro" id="IPR052617">
    <property type="entry name" value="Huntingtin-int_K"/>
</dbReference>
<evidence type="ECO:0000313" key="4">
    <source>
        <dbReference type="Proteomes" id="UP000029964"/>
    </source>
</evidence>
<organism evidence="3 4">
    <name type="scientific">Hapsidospora chrysogenum (strain ATCC 11550 / CBS 779.69 / DSM 880 / IAM 14645 / JCM 23072 / IMI 49137)</name>
    <name type="common">Acremonium chrysogenum</name>
    <dbReference type="NCBI Taxonomy" id="857340"/>
    <lineage>
        <taxon>Eukaryota</taxon>
        <taxon>Fungi</taxon>
        <taxon>Dikarya</taxon>
        <taxon>Ascomycota</taxon>
        <taxon>Pezizomycotina</taxon>
        <taxon>Sordariomycetes</taxon>
        <taxon>Hypocreomycetidae</taxon>
        <taxon>Hypocreales</taxon>
        <taxon>Bionectriaceae</taxon>
        <taxon>Hapsidospora</taxon>
    </lineage>
</organism>
<feature type="region of interest" description="Disordered" evidence="1">
    <location>
        <begin position="39"/>
        <end position="58"/>
    </location>
</feature>
<dbReference type="Pfam" id="PF19026">
    <property type="entry name" value="UBA_HYPK"/>
    <property type="match status" value="1"/>
</dbReference>
<feature type="domain" description="Nascent polypeptide-associated complex subunit alpha-like UBA" evidence="2">
    <location>
        <begin position="94"/>
        <end position="132"/>
    </location>
</feature>
<dbReference type="CDD" id="cd14361">
    <property type="entry name" value="UBA_HYPK"/>
    <property type="match status" value="1"/>
</dbReference>
<dbReference type="InterPro" id="IPR044034">
    <property type="entry name" value="NAC-like_UBA"/>
</dbReference>
<dbReference type="GO" id="GO:0050821">
    <property type="term" value="P:protein stabilization"/>
    <property type="evidence" value="ECO:0007669"/>
    <property type="project" value="TreeGrafter"/>
</dbReference>
<dbReference type="InterPro" id="IPR038922">
    <property type="entry name" value="HYPK_UBA"/>
</dbReference>
<evidence type="ECO:0000256" key="1">
    <source>
        <dbReference type="SAM" id="MobiDB-lite"/>
    </source>
</evidence>
<evidence type="ECO:0000313" key="3">
    <source>
        <dbReference type="EMBL" id="KFH46447.1"/>
    </source>
</evidence>